<gene>
    <name evidence="5 6" type="primary">rpmH</name>
    <name evidence="6" type="ORF">Voc01_011270</name>
</gene>
<protein>
    <recommendedName>
        <fullName evidence="4 5">Large ribosomal subunit protein bL34</fullName>
    </recommendedName>
</protein>
<proteinExistence type="inferred from homology"/>
<dbReference type="Proteomes" id="UP000635606">
    <property type="component" value="Unassembled WGS sequence"/>
</dbReference>
<comment type="caution">
    <text evidence="6">The sequence shown here is derived from an EMBL/GenBank/DDBJ whole genome shotgun (WGS) entry which is preliminary data.</text>
</comment>
<evidence type="ECO:0000256" key="3">
    <source>
        <dbReference type="ARBA" id="ARBA00023274"/>
    </source>
</evidence>
<dbReference type="GO" id="GO:1990904">
    <property type="term" value="C:ribonucleoprotein complex"/>
    <property type="evidence" value="ECO:0007669"/>
    <property type="project" value="UniProtKB-KW"/>
</dbReference>
<keyword evidence="7" id="KW-1185">Reference proteome</keyword>
<dbReference type="GO" id="GO:0005840">
    <property type="term" value="C:ribosome"/>
    <property type="evidence" value="ECO:0007669"/>
    <property type="project" value="UniProtKB-KW"/>
</dbReference>
<evidence type="ECO:0000256" key="4">
    <source>
        <dbReference type="ARBA" id="ARBA00035177"/>
    </source>
</evidence>
<dbReference type="GO" id="GO:0006412">
    <property type="term" value="P:translation"/>
    <property type="evidence" value="ECO:0007669"/>
    <property type="project" value="UniProtKB-UniRule"/>
</dbReference>
<dbReference type="InterPro" id="IPR000271">
    <property type="entry name" value="Ribosomal_bL34"/>
</dbReference>
<dbReference type="EMBL" id="BOPH01000017">
    <property type="protein sequence ID" value="GIJ66210.1"/>
    <property type="molecule type" value="Genomic_DNA"/>
</dbReference>
<dbReference type="InterPro" id="IPR020939">
    <property type="entry name" value="Ribosomal_bL34_CS"/>
</dbReference>
<dbReference type="Gene3D" id="1.10.287.3980">
    <property type="match status" value="1"/>
</dbReference>
<dbReference type="RefSeq" id="WP_203926199.1">
    <property type="nucleotide sequence ID" value="NZ_BOPH01000017.1"/>
</dbReference>
<sequence>MSKRTYQPNNRRRAKTHGFRLRMRTRAGRAILNSRRAKGRGRLAA</sequence>
<comment type="similarity">
    <text evidence="1 5">Belongs to the bacterial ribosomal protein bL34 family.</text>
</comment>
<evidence type="ECO:0000256" key="5">
    <source>
        <dbReference type="HAMAP-Rule" id="MF_00391"/>
    </source>
</evidence>
<dbReference type="NCBIfam" id="TIGR01030">
    <property type="entry name" value="rpmH_bact"/>
    <property type="match status" value="1"/>
</dbReference>
<name>A0A8J3ZQ38_9ACTN</name>
<dbReference type="GO" id="GO:0003735">
    <property type="term" value="F:structural constituent of ribosome"/>
    <property type="evidence" value="ECO:0007669"/>
    <property type="project" value="InterPro"/>
</dbReference>
<keyword evidence="2 5" id="KW-0689">Ribosomal protein</keyword>
<evidence type="ECO:0000313" key="7">
    <source>
        <dbReference type="Proteomes" id="UP000635606"/>
    </source>
</evidence>
<evidence type="ECO:0000256" key="2">
    <source>
        <dbReference type="ARBA" id="ARBA00022980"/>
    </source>
</evidence>
<reference evidence="6" key="1">
    <citation type="submission" date="2021-01" db="EMBL/GenBank/DDBJ databases">
        <title>Whole genome shotgun sequence of Virgisporangium ochraceum NBRC 16418.</title>
        <authorList>
            <person name="Komaki H."/>
            <person name="Tamura T."/>
        </authorList>
    </citation>
    <scope>NUCLEOTIDE SEQUENCE</scope>
    <source>
        <strain evidence="6">NBRC 16418</strain>
    </source>
</reference>
<organism evidence="6 7">
    <name type="scientific">Virgisporangium ochraceum</name>
    <dbReference type="NCBI Taxonomy" id="65505"/>
    <lineage>
        <taxon>Bacteria</taxon>
        <taxon>Bacillati</taxon>
        <taxon>Actinomycetota</taxon>
        <taxon>Actinomycetes</taxon>
        <taxon>Micromonosporales</taxon>
        <taxon>Micromonosporaceae</taxon>
        <taxon>Virgisporangium</taxon>
    </lineage>
</organism>
<keyword evidence="3 5" id="KW-0687">Ribonucleoprotein</keyword>
<evidence type="ECO:0000313" key="6">
    <source>
        <dbReference type="EMBL" id="GIJ66210.1"/>
    </source>
</evidence>
<evidence type="ECO:0000256" key="1">
    <source>
        <dbReference type="ARBA" id="ARBA00010111"/>
    </source>
</evidence>
<dbReference type="PROSITE" id="PS00784">
    <property type="entry name" value="RIBOSOMAL_L34"/>
    <property type="match status" value="1"/>
</dbReference>
<dbReference type="FunFam" id="1.10.287.3980:FF:000001">
    <property type="entry name" value="Mitochondrial ribosomal protein L34"/>
    <property type="match status" value="1"/>
</dbReference>
<dbReference type="PANTHER" id="PTHR14503:SF4">
    <property type="entry name" value="LARGE RIBOSOMAL SUBUNIT PROTEIN BL34M"/>
    <property type="match status" value="1"/>
</dbReference>
<dbReference type="Pfam" id="PF00468">
    <property type="entry name" value="Ribosomal_L34"/>
    <property type="match status" value="1"/>
</dbReference>
<accession>A0A8J3ZQ38</accession>
<dbReference type="AlphaFoldDB" id="A0A8J3ZQ38"/>
<dbReference type="PANTHER" id="PTHR14503">
    <property type="entry name" value="MITOCHONDRIAL RIBOSOMAL PROTEIN 34 FAMILY MEMBER"/>
    <property type="match status" value="1"/>
</dbReference>
<dbReference type="HAMAP" id="MF_00391">
    <property type="entry name" value="Ribosomal_bL34"/>
    <property type="match status" value="1"/>
</dbReference>